<dbReference type="RefSeq" id="WP_184437679.1">
    <property type="nucleotide sequence ID" value="NZ_JACIGI010000046.1"/>
</dbReference>
<evidence type="ECO:0000259" key="3">
    <source>
        <dbReference type="Pfam" id="PF13362"/>
    </source>
</evidence>
<feature type="domain" description="Toprim" evidence="3">
    <location>
        <begin position="241"/>
        <end position="327"/>
    </location>
</feature>
<dbReference type="PANTHER" id="PTHR34985:SF1">
    <property type="entry name" value="SLR0554 PROTEIN"/>
    <property type="match status" value="1"/>
</dbReference>
<reference evidence="5 6" key="1">
    <citation type="submission" date="2020-08" db="EMBL/GenBank/DDBJ databases">
        <title>Genome sequencing of Purple Non-Sulfur Bacteria from various extreme environments.</title>
        <authorList>
            <person name="Mayer M."/>
        </authorList>
    </citation>
    <scope>NUCLEOTIDE SEQUENCE [LARGE SCALE GENOMIC DNA]</scope>
    <source>
        <strain evidence="5 6">JA135</strain>
    </source>
</reference>
<evidence type="ECO:0000256" key="1">
    <source>
        <dbReference type="SAM" id="MobiDB-lite"/>
    </source>
</evidence>
<dbReference type="EMBL" id="JACIGI010000046">
    <property type="protein sequence ID" value="MBB4287682.1"/>
    <property type="molecule type" value="Genomic_DNA"/>
</dbReference>
<name>A0A7W6S3V0_9PROT</name>
<dbReference type="InterPro" id="IPR006171">
    <property type="entry name" value="TOPRIM_dom"/>
</dbReference>
<gene>
    <name evidence="5" type="ORF">GGD88_003437</name>
</gene>
<accession>A0A7W6S3V0</accession>
<dbReference type="CDD" id="cd01029">
    <property type="entry name" value="TOPRIM_primases"/>
    <property type="match status" value="1"/>
</dbReference>
<dbReference type="Pfam" id="PF23639">
    <property type="entry name" value="DUF7146"/>
    <property type="match status" value="1"/>
</dbReference>
<evidence type="ECO:0000259" key="4">
    <source>
        <dbReference type="Pfam" id="PF23639"/>
    </source>
</evidence>
<dbReference type="Proteomes" id="UP000555728">
    <property type="component" value="Unassembled WGS sequence"/>
</dbReference>
<feature type="region of interest" description="Disordered" evidence="1">
    <location>
        <begin position="166"/>
        <end position="185"/>
    </location>
</feature>
<dbReference type="InterPro" id="IPR007936">
    <property type="entry name" value="VapE-like_dom"/>
</dbReference>
<feature type="domain" description="DUF7146" evidence="4">
    <location>
        <begin position="132"/>
        <end position="232"/>
    </location>
</feature>
<dbReference type="PANTHER" id="PTHR34985">
    <property type="entry name" value="SLR0554 PROTEIN"/>
    <property type="match status" value="1"/>
</dbReference>
<dbReference type="Pfam" id="PF13362">
    <property type="entry name" value="Toprim_3"/>
    <property type="match status" value="1"/>
</dbReference>
<evidence type="ECO:0000313" key="5">
    <source>
        <dbReference type="EMBL" id="MBB4287682.1"/>
    </source>
</evidence>
<evidence type="ECO:0000259" key="2">
    <source>
        <dbReference type="Pfam" id="PF05272"/>
    </source>
</evidence>
<dbReference type="InterPro" id="IPR055570">
    <property type="entry name" value="DUF7146"/>
</dbReference>
<evidence type="ECO:0000313" key="6">
    <source>
        <dbReference type="Proteomes" id="UP000555728"/>
    </source>
</evidence>
<proteinExistence type="predicted"/>
<dbReference type="Pfam" id="PF05272">
    <property type="entry name" value="VapE-like_dom"/>
    <property type="match status" value="1"/>
</dbReference>
<protein>
    <submittedName>
        <fullName evidence="5">Putative P-loop ATPase</fullName>
    </submittedName>
</protein>
<organism evidence="5 6">
    <name type="scientific">Roseospira goensis</name>
    <dbReference type="NCBI Taxonomy" id="391922"/>
    <lineage>
        <taxon>Bacteria</taxon>
        <taxon>Pseudomonadati</taxon>
        <taxon>Pseudomonadota</taxon>
        <taxon>Alphaproteobacteria</taxon>
        <taxon>Rhodospirillales</taxon>
        <taxon>Rhodospirillaceae</taxon>
        <taxon>Roseospira</taxon>
    </lineage>
</organism>
<sequence length="861" mass="93782">MTIDLNDTAPPPPPRINLRDVKDRLQASAHDWVPMLFPAGRLTPDRRALRLANLGGDAPRGHGSAEIRLAGRWAGYGRDWATDDRADPIELIGWATGLCNGDLYAEAARVAGLTPDAPKPRKAAPPSPPARDTTADARRVVKNCQPLGGTVAEAYLKARGLSDPGSPDLVFTPDMTDRASRTGWPGMVGVIRDGDGQPTGGIHRTFLEPDGTGKAPPGKKMLGPAGGGHVRLFPVPEDGHLGIAEGIETALSAHRLFGLPTWAGLSAEGVRRFQWPGGVTRLTLFADAGEAGQKAAADLAARLTDAGIGHTIVSPLHGDDFNDDLRHGATAGDYRPTAPPAPVVDDARSLMAEAQTLTQGDVPGAIGIVDRMVRARLEDLEEEGILTALKAATGLGMGSLRGQAQIMRRRWNASGGESTARISSPWACRLRLDMTGQPERNEANVMVALTHDTAFGGALVLDAFAEKILVQRPLPWSPPTEDLPRQWSDADDVQLAVWLQRRDINVTPVVTARAVAAYARGQAIHPVRDYLDGLTWDGTPRLDTWLSTYVGAEDTRLTRAFGARWMISAVARIRQPGCKADHMLVLEGPQGLKKSTAFKTLCGEAWFTDELAEVGSKDAAMQLQGAWVVEMAELDAMSKAETGRIKAFLTRTTDRYRPPYGRHTIEVPRQAVLCGTVNHETWLKDETGGRRFWPVKAGATGPIDLDGLAQARDQLWGEAVARFAAGEPWWLDQRDLVSDAAAAQDAKRVSDAWEEKIDRWLTHTTERIKVGYDTWENREIERPEPLTDVSVGEVLEHALGIEPGRWTDRDQARVGRYFTAKGWKQHRPYVGPKQRQRRYKLEGSTPCQASWLDDINTGGNT</sequence>
<feature type="domain" description="Virulence-associated protein E-like" evidence="2">
    <location>
        <begin position="531"/>
        <end position="735"/>
    </location>
</feature>
<dbReference type="AlphaFoldDB" id="A0A7W6S3V0"/>
<dbReference type="InterPro" id="IPR034154">
    <property type="entry name" value="TOPRIM_DnaG/twinkle"/>
</dbReference>
<feature type="region of interest" description="Disordered" evidence="1">
    <location>
        <begin position="114"/>
        <end position="136"/>
    </location>
</feature>
<comment type="caution">
    <text evidence="5">The sequence shown here is derived from an EMBL/GenBank/DDBJ whole genome shotgun (WGS) entry which is preliminary data.</text>
</comment>
<keyword evidence="6" id="KW-1185">Reference proteome</keyword>